<dbReference type="Pfam" id="PF00213">
    <property type="entry name" value="OSCP"/>
    <property type="match status" value="1"/>
</dbReference>
<dbReference type="NCBIfam" id="NF004402">
    <property type="entry name" value="PRK05758.2-2"/>
    <property type="match status" value="1"/>
</dbReference>
<dbReference type="InterPro" id="IPR000711">
    <property type="entry name" value="ATPase_OSCP/dsu"/>
</dbReference>
<keyword evidence="3" id="KW-0375">Hydrogen ion transport</keyword>
<dbReference type="GO" id="GO:0016787">
    <property type="term" value="F:hydrolase activity"/>
    <property type="evidence" value="ECO:0007669"/>
    <property type="project" value="UniProtKB-KW"/>
</dbReference>
<dbReference type="Gene3D" id="1.10.520.20">
    <property type="entry name" value="N-terminal domain of the delta subunit of the F1F0-ATP synthase"/>
    <property type="match status" value="1"/>
</dbReference>
<dbReference type="EMBL" id="UOED01000102">
    <property type="protein sequence ID" value="VAV95603.1"/>
    <property type="molecule type" value="Genomic_DNA"/>
</dbReference>
<evidence type="ECO:0000256" key="3">
    <source>
        <dbReference type="ARBA" id="ARBA00022781"/>
    </source>
</evidence>
<evidence type="ECO:0000256" key="1">
    <source>
        <dbReference type="ARBA" id="ARBA00004370"/>
    </source>
</evidence>
<dbReference type="InterPro" id="IPR026015">
    <property type="entry name" value="ATP_synth_OSCP/delta_N_sf"/>
</dbReference>
<dbReference type="InterPro" id="IPR020781">
    <property type="entry name" value="ATPase_OSCP/d_CS"/>
</dbReference>
<dbReference type="PRINTS" id="PR00125">
    <property type="entry name" value="ATPASEDELTA"/>
</dbReference>
<dbReference type="PROSITE" id="PS00389">
    <property type="entry name" value="ATPASE_DELTA"/>
    <property type="match status" value="1"/>
</dbReference>
<evidence type="ECO:0000256" key="2">
    <source>
        <dbReference type="ARBA" id="ARBA00022448"/>
    </source>
</evidence>
<dbReference type="GO" id="GO:0016020">
    <property type="term" value="C:membrane"/>
    <property type="evidence" value="ECO:0007669"/>
    <property type="project" value="UniProtKB-SubCell"/>
</dbReference>
<proteinExistence type="inferred from homology"/>
<gene>
    <name evidence="7" type="ORF">MNBD_ALPHA02-404</name>
</gene>
<comment type="subcellular location">
    <subcellularLocation>
        <location evidence="1">Membrane</location>
    </subcellularLocation>
</comment>
<accession>A0A3B0SH49</accession>
<evidence type="ECO:0000256" key="5">
    <source>
        <dbReference type="ARBA" id="ARBA00023136"/>
    </source>
</evidence>
<keyword evidence="6" id="KW-0066">ATP synthesis</keyword>
<keyword evidence="2" id="KW-0813">Transport</keyword>
<organism evidence="7">
    <name type="scientific">hydrothermal vent metagenome</name>
    <dbReference type="NCBI Taxonomy" id="652676"/>
    <lineage>
        <taxon>unclassified sequences</taxon>
        <taxon>metagenomes</taxon>
        <taxon>ecological metagenomes</taxon>
    </lineage>
</organism>
<protein>
    <submittedName>
        <fullName evidence="7">ATP synthase delta chain</fullName>
        <ecNumber evidence="7">3.6.3.14</ecNumber>
    </submittedName>
</protein>
<keyword evidence="4" id="KW-0406">Ion transport</keyword>
<evidence type="ECO:0000313" key="7">
    <source>
        <dbReference type="EMBL" id="VAV95603.1"/>
    </source>
</evidence>
<dbReference type="AlphaFoldDB" id="A0A3B0SH49"/>
<dbReference type="SUPFAM" id="SSF47928">
    <property type="entry name" value="N-terminal domain of the delta subunit of the F1F0-ATP synthase"/>
    <property type="match status" value="1"/>
</dbReference>
<evidence type="ECO:0000256" key="6">
    <source>
        <dbReference type="ARBA" id="ARBA00023310"/>
    </source>
</evidence>
<sequence length="218" mass="23014">MKITVLGNAQTNVSFAIITFEEMALSSDLASKIVSENLTITGLAGRYGVALFDLAKEAKNLKKIAQDMVDLAQMLATSPDLKAVTLNPVISAGDKGRAMGAIAKAADFDPLVANFIGVVAANGRLDHLENIISEFGRILAHHNGEVSASVTTARKLTKAQLDALKTKLKSMVGSKVTVDTDVDEKLLGGMVVKIGSRMIDSSLATKLANLEESMKEVG</sequence>
<dbReference type="GO" id="GO:0046933">
    <property type="term" value="F:proton-transporting ATP synthase activity, rotational mechanism"/>
    <property type="evidence" value="ECO:0007669"/>
    <property type="project" value="InterPro"/>
</dbReference>
<evidence type="ECO:0000256" key="4">
    <source>
        <dbReference type="ARBA" id="ARBA00023065"/>
    </source>
</evidence>
<name>A0A3B0SH49_9ZZZZ</name>
<keyword evidence="5" id="KW-0472">Membrane</keyword>
<keyword evidence="7" id="KW-0378">Hydrolase</keyword>
<dbReference type="PANTHER" id="PTHR11910">
    <property type="entry name" value="ATP SYNTHASE DELTA CHAIN"/>
    <property type="match status" value="1"/>
</dbReference>
<dbReference type="HAMAP" id="MF_01416">
    <property type="entry name" value="ATP_synth_delta_bact"/>
    <property type="match status" value="1"/>
</dbReference>
<dbReference type="NCBIfam" id="NF004406">
    <property type="entry name" value="PRK05758.3-2"/>
    <property type="match status" value="1"/>
</dbReference>
<reference evidence="7" key="1">
    <citation type="submission" date="2018-06" db="EMBL/GenBank/DDBJ databases">
        <authorList>
            <person name="Zhirakovskaya E."/>
        </authorList>
    </citation>
    <scope>NUCLEOTIDE SEQUENCE</scope>
</reference>
<dbReference type="EC" id="3.6.3.14" evidence="7"/>
<dbReference type="NCBIfam" id="TIGR01145">
    <property type="entry name" value="ATP_synt_delta"/>
    <property type="match status" value="1"/>
</dbReference>